<dbReference type="GO" id="GO:0004124">
    <property type="term" value="F:cysteine synthase activity"/>
    <property type="evidence" value="ECO:0007669"/>
    <property type="project" value="UniProtKB-EC"/>
</dbReference>
<dbReference type="Proteomes" id="UP001279012">
    <property type="component" value="Unassembled WGS sequence"/>
</dbReference>
<proteinExistence type="predicted"/>
<name>A0AAW9EAC7_KLEAE</name>
<dbReference type="AlphaFoldDB" id="A0AAW9EAC7"/>
<evidence type="ECO:0000256" key="1">
    <source>
        <dbReference type="ARBA" id="ARBA00001933"/>
    </source>
</evidence>
<feature type="non-terminal residue" evidence="7">
    <location>
        <position position="1"/>
    </location>
</feature>
<evidence type="ECO:0000313" key="7">
    <source>
        <dbReference type="EMBL" id="MDX7017881.1"/>
    </source>
</evidence>
<dbReference type="InterPro" id="IPR001926">
    <property type="entry name" value="TrpB-like_PALP"/>
</dbReference>
<sequence length="121" mass="12723">GGTITGSSRYLKKTQGKAVNMVAVEPRDSPVISQALASEEIKPGPHKIQGIGAGFIPENLELSLLDRVIQITNEEAFETARDVMTKEGILAGISSGAAIAAAVKLAKEPEFANKEIVVILP</sequence>
<comment type="catalytic activity">
    <reaction evidence="5">
        <text>O-acetyl-L-serine + hydrogen sulfide = L-cysteine + acetate</text>
        <dbReference type="Rhea" id="RHEA:14829"/>
        <dbReference type="ChEBI" id="CHEBI:29919"/>
        <dbReference type="ChEBI" id="CHEBI:30089"/>
        <dbReference type="ChEBI" id="CHEBI:35235"/>
        <dbReference type="ChEBI" id="CHEBI:58340"/>
        <dbReference type="EC" id="2.5.1.47"/>
    </reaction>
</comment>
<dbReference type="EMBL" id="JAWZZT010000288">
    <property type="protein sequence ID" value="MDX7017881.1"/>
    <property type="molecule type" value="Genomic_DNA"/>
</dbReference>
<keyword evidence="4" id="KW-0663">Pyridoxal phosphate</keyword>
<dbReference type="Gene3D" id="3.40.50.1100">
    <property type="match status" value="1"/>
</dbReference>
<dbReference type="Pfam" id="PF00291">
    <property type="entry name" value="PALP"/>
    <property type="match status" value="1"/>
</dbReference>
<evidence type="ECO:0000259" key="6">
    <source>
        <dbReference type="Pfam" id="PF00291"/>
    </source>
</evidence>
<evidence type="ECO:0000256" key="2">
    <source>
        <dbReference type="ARBA" id="ARBA00004962"/>
    </source>
</evidence>
<dbReference type="SUPFAM" id="SSF53686">
    <property type="entry name" value="Tryptophan synthase beta subunit-like PLP-dependent enzymes"/>
    <property type="match status" value="1"/>
</dbReference>
<comment type="cofactor">
    <cofactor evidence="1">
        <name>pyridoxal 5'-phosphate</name>
        <dbReference type="ChEBI" id="CHEBI:597326"/>
    </cofactor>
</comment>
<feature type="domain" description="Tryptophan synthase beta chain-like PALP" evidence="6">
    <location>
        <begin position="1"/>
        <end position="120"/>
    </location>
</feature>
<accession>A0AAW9EAC7</accession>
<organism evidence="7 8">
    <name type="scientific">Klebsiella aerogenes</name>
    <name type="common">Enterobacter aerogenes</name>
    <dbReference type="NCBI Taxonomy" id="548"/>
    <lineage>
        <taxon>Bacteria</taxon>
        <taxon>Pseudomonadati</taxon>
        <taxon>Pseudomonadota</taxon>
        <taxon>Gammaproteobacteria</taxon>
        <taxon>Enterobacterales</taxon>
        <taxon>Enterobacteriaceae</taxon>
        <taxon>Klebsiella/Raoultella group</taxon>
        <taxon>Klebsiella</taxon>
    </lineage>
</organism>
<dbReference type="InterPro" id="IPR050214">
    <property type="entry name" value="Cys_Synth/Cystath_Beta-Synth"/>
</dbReference>
<comment type="pathway">
    <text evidence="2">Amino-acid biosynthesis; L-cysteine biosynthesis; L-cysteine from L-serine: step 2/2.</text>
</comment>
<dbReference type="EC" id="2.5.1.47" evidence="3"/>
<comment type="caution">
    <text evidence="7">The sequence shown here is derived from an EMBL/GenBank/DDBJ whole genome shotgun (WGS) entry which is preliminary data.</text>
</comment>
<evidence type="ECO:0000256" key="3">
    <source>
        <dbReference type="ARBA" id="ARBA00012681"/>
    </source>
</evidence>
<evidence type="ECO:0000256" key="4">
    <source>
        <dbReference type="ARBA" id="ARBA00022898"/>
    </source>
</evidence>
<evidence type="ECO:0000256" key="5">
    <source>
        <dbReference type="ARBA" id="ARBA00047931"/>
    </source>
</evidence>
<reference evidence="7" key="1">
    <citation type="submission" date="2023-11" db="EMBL/GenBank/DDBJ databases">
        <title>Detection of rare carbapenemases in Enterobacterales - comparison of two colorimetric and two CIM-based carbapenemase assays.</title>
        <authorList>
            <person name="Schaffarczyk L."/>
            <person name="Noster J."/>
            <person name="Stelzer Y."/>
            <person name="Sattler J."/>
            <person name="Gatermann S."/>
            <person name="Hamprecht A."/>
        </authorList>
    </citation>
    <scope>NUCLEOTIDE SEQUENCE</scope>
    <source>
        <strain evidence="7">CIM-Cont-037</strain>
    </source>
</reference>
<feature type="non-terminal residue" evidence="7">
    <location>
        <position position="121"/>
    </location>
</feature>
<protein>
    <recommendedName>
        <fullName evidence="3">cysteine synthase</fullName>
        <ecNumber evidence="3">2.5.1.47</ecNumber>
    </recommendedName>
</protein>
<gene>
    <name evidence="7" type="ORF">SJ059_25945</name>
</gene>
<evidence type="ECO:0000313" key="8">
    <source>
        <dbReference type="Proteomes" id="UP001279012"/>
    </source>
</evidence>
<dbReference type="PANTHER" id="PTHR10314">
    <property type="entry name" value="CYSTATHIONINE BETA-SYNTHASE"/>
    <property type="match status" value="1"/>
</dbReference>
<dbReference type="InterPro" id="IPR036052">
    <property type="entry name" value="TrpB-like_PALP_sf"/>
</dbReference>